<evidence type="ECO:0000313" key="2">
    <source>
        <dbReference type="Proteomes" id="UP000254773"/>
    </source>
</evidence>
<evidence type="ECO:0000313" key="1">
    <source>
        <dbReference type="EMBL" id="SUF37509.1"/>
    </source>
</evidence>
<proteinExistence type="predicted"/>
<dbReference type="Proteomes" id="UP000254773">
    <property type="component" value="Unassembled WGS sequence"/>
</dbReference>
<sequence>MLRELISPVEFFTPTLHLGNSQQIQNKLHPKIRRYYKNNKTTLPNYSFFTLSYSIPGTDQFETCPVKYHLFQKMFVLKWTLLYFFCKNMVNKQGNRNGLSPTNTNLRFYSGRQNIIHGSK</sequence>
<protein>
    <submittedName>
        <fullName evidence="1">Uncharacterized protein</fullName>
    </submittedName>
</protein>
<organism evidence="1 2">
    <name type="scientific">Salmonella enterica</name>
    <name type="common">Salmonella choleraesuis</name>
    <dbReference type="NCBI Taxonomy" id="28901"/>
    <lineage>
        <taxon>Bacteria</taxon>
        <taxon>Pseudomonadati</taxon>
        <taxon>Pseudomonadota</taxon>
        <taxon>Gammaproteobacteria</taxon>
        <taxon>Enterobacterales</taxon>
        <taxon>Enterobacteriaceae</taxon>
        <taxon>Salmonella</taxon>
    </lineage>
</organism>
<dbReference type="EMBL" id="UGWI01000001">
    <property type="protein sequence ID" value="SUF37509.1"/>
    <property type="molecule type" value="Genomic_DNA"/>
</dbReference>
<name>A0A379Q5B8_SALER</name>
<accession>A0A379Q5B8</accession>
<gene>
    <name evidence="1" type="ORF">NCTC9854_01782</name>
</gene>
<dbReference type="AlphaFoldDB" id="A0A379Q5B8"/>
<reference evidence="1 2" key="1">
    <citation type="submission" date="2018-06" db="EMBL/GenBank/DDBJ databases">
        <authorList>
            <consortium name="Pathogen Informatics"/>
            <person name="Doyle S."/>
        </authorList>
    </citation>
    <scope>NUCLEOTIDE SEQUENCE [LARGE SCALE GENOMIC DNA]</scope>
    <source>
        <strain evidence="1 2">NCTC9854</strain>
    </source>
</reference>